<feature type="domain" description="PEX14-like helix-turn-helix" evidence="3">
    <location>
        <begin position="20"/>
        <end position="80"/>
    </location>
</feature>
<evidence type="ECO:0000256" key="1">
    <source>
        <dbReference type="SAM" id="MobiDB-lite"/>
    </source>
</evidence>
<feature type="compositionally biased region" description="Low complexity" evidence="1">
    <location>
        <begin position="104"/>
        <end position="115"/>
    </location>
</feature>
<dbReference type="Pfam" id="PF25871">
    <property type="entry name" value="HTH_76"/>
    <property type="match status" value="1"/>
</dbReference>
<gene>
    <name evidence="4" type="ORF">WG66_1200</name>
</gene>
<dbReference type="EMBL" id="LATX01000447">
    <property type="protein sequence ID" value="KTB46211.1"/>
    <property type="molecule type" value="Genomic_DNA"/>
</dbReference>
<reference evidence="4 5" key="1">
    <citation type="submission" date="2015-12" db="EMBL/GenBank/DDBJ databases">
        <title>Draft genome sequence of Moniliophthora roreri, the causal agent of frosty pod rot of cacao.</title>
        <authorList>
            <person name="Aime M.C."/>
            <person name="Diaz-Valderrama J.R."/>
            <person name="Kijpornyongpan T."/>
            <person name="Phillips-Mora W."/>
        </authorList>
    </citation>
    <scope>NUCLEOTIDE SEQUENCE [LARGE SCALE GENOMIC DNA]</scope>
    <source>
        <strain evidence="4 5">MCA 2952</strain>
    </source>
</reference>
<sequence length="159" mass="17463">MSENPPDQVHSHQMNSPIDLYANYPFESDDAFKQGLAGIIARSPADADHDEISRKAKVFYFNRVTGSTLTVEEVEASEQASTQSPEFTTCASPTAADSPRHDSSSQQQETLTLTQIKEFIETGRTDQLPNNKVIPGGLNEAPPSQSIAATRKKPWEVDQ</sequence>
<accession>A0A0W0GCF1</accession>
<dbReference type="Pfam" id="PF17733">
    <property type="entry name" value="KPWE_dom"/>
    <property type="match status" value="1"/>
</dbReference>
<comment type="caution">
    <text evidence="4">The sequence shown here is derived from an EMBL/GenBank/DDBJ whole genome shotgun (WGS) entry which is preliminary data.</text>
</comment>
<evidence type="ECO:0000259" key="3">
    <source>
        <dbReference type="Pfam" id="PF25871"/>
    </source>
</evidence>
<organism evidence="4 5">
    <name type="scientific">Moniliophthora roreri</name>
    <name type="common">Frosty pod rot fungus</name>
    <name type="synonym">Monilia roreri</name>
    <dbReference type="NCBI Taxonomy" id="221103"/>
    <lineage>
        <taxon>Eukaryota</taxon>
        <taxon>Fungi</taxon>
        <taxon>Dikarya</taxon>
        <taxon>Basidiomycota</taxon>
        <taxon>Agaricomycotina</taxon>
        <taxon>Agaricomycetes</taxon>
        <taxon>Agaricomycetidae</taxon>
        <taxon>Agaricales</taxon>
        <taxon>Marasmiineae</taxon>
        <taxon>Marasmiaceae</taxon>
        <taxon>Moniliophthora</taxon>
    </lineage>
</organism>
<protein>
    <submittedName>
        <fullName evidence="4">Uncharacterized protein</fullName>
    </submittedName>
</protein>
<dbReference type="InterPro" id="IPR040554">
    <property type="entry name" value="KPWE_PEX14_dom"/>
</dbReference>
<evidence type="ECO:0000313" key="5">
    <source>
        <dbReference type="Proteomes" id="UP000054988"/>
    </source>
</evidence>
<evidence type="ECO:0000259" key="2">
    <source>
        <dbReference type="Pfam" id="PF17733"/>
    </source>
</evidence>
<feature type="compositionally biased region" description="Polar residues" evidence="1">
    <location>
        <begin position="78"/>
        <end position="92"/>
    </location>
</feature>
<dbReference type="AlphaFoldDB" id="A0A0W0GCF1"/>
<feature type="region of interest" description="Disordered" evidence="1">
    <location>
        <begin position="75"/>
        <end position="159"/>
    </location>
</feature>
<name>A0A0W0GCF1_MONRR</name>
<evidence type="ECO:0000313" key="4">
    <source>
        <dbReference type="EMBL" id="KTB46211.1"/>
    </source>
</evidence>
<dbReference type="InterPro" id="IPR058841">
    <property type="entry name" value="HTH_76"/>
</dbReference>
<proteinExistence type="predicted"/>
<dbReference type="eggNOG" id="ENOG502S7YV">
    <property type="taxonomic scope" value="Eukaryota"/>
</dbReference>
<dbReference type="Proteomes" id="UP000054988">
    <property type="component" value="Unassembled WGS sequence"/>
</dbReference>
<feature type="domain" description="Peroxisomal membrane protein PEX14-like KPWE" evidence="2">
    <location>
        <begin position="110"/>
        <end position="156"/>
    </location>
</feature>